<keyword evidence="3" id="KW-1185">Reference proteome</keyword>
<name>A0A918YIG3_9ACTN</name>
<comment type="caution">
    <text evidence="2">The sequence shown here is derived from an EMBL/GenBank/DDBJ whole genome shotgun (WGS) entry which is preliminary data.</text>
</comment>
<reference evidence="2" key="1">
    <citation type="journal article" date="2014" name="Int. J. Syst. Evol. Microbiol.">
        <title>Complete genome sequence of Corynebacterium casei LMG S-19264T (=DSM 44701T), isolated from a smear-ripened cheese.</title>
        <authorList>
            <consortium name="US DOE Joint Genome Institute (JGI-PGF)"/>
            <person name="Walter F."/>
            <person name="Albersmeier A."/>
            <person name="Kalinowski J."/>
            <person name="Ruckert C."/>
        </authorList>
    </citation>
    <scope>NUCLEOTIDE SEQUENCE</scope>
    <source>
        <strain evidence="2">JCM 4714</strain>
    </source>
</reference>
<protein>
    <submittedName>
        <fullName evidence="2">Uncharacterized protein</fullName>
    </submittedName>
</protein>
<feature type="signal peptide" evidence="1">
    <location>
        <begin position="1"/>
        <end position="33"/>
    </location>
</feature>
<feature type="chain" id="PRO_5037527422" evidence="1">
    <location>
        <begin position="34"/>
        <end position="100"/>
    </location>
</feature>
<dbReference type="RefSeq" id="WP_189953225.1">
    <property type="nucleotide sequence ID" value="NZ_BMVG01000006.1"/>
</dbReference>
<keyword evidence="1" id="KW-0732">Signal</keyword>
<evidence type="ECO:0000313" key="3">
    <source>
        <dbReference type="Proteomes" id="UP000655443"/>
    </source>
</evidence>
<dbReference type="AlphaFoldDB" id="A0A918YIG3"/>
<evidence type="ECO:0000256" key="1">
    <source>
        <dbReference type="SAM" id="SignalP"/>
    </source>
</evidence>
<gene>
    <name evidence="2" type="ORF">GCM10010339_34430</name>
</gene>
<organism evidence="2 3">
    <name type="scientific">Streptomyces alanosinicus</name>
    <dbReference type="NCBI Taxonomy" id="68171"/>
    <lineage>
        <taxon>Bacteria</taxon>
        <taxon>Bacillati</taxon>
        <taxon>Actinomycetota</taxon>
        <taxon>Actinomycetes</taxon>
        <taxon>Kitasatosporales</taxon>
        <taxon>Streptomycetaceae</taxon>
        <taxon>Streptomyces</taxon>
    </lineage>
</organism>
<accession>A0A918YIG3</accession>
<dbReference type="EMBL" id="BMVG01000006">
    <property type="protein sequence ID" value="GHE04121.1"/>
    <property type="molecule type" value="Genomic_DNA"/>
</dbReference>
<reference evidence="2" key="2">
    <citation type="submission" date="2020-09" db="EMBL/GenBank/DDBJ databases">
        <authorList>
            <person name="Sun Q."/>
            <person name="Ohkuma M."/>
        </authorList>
    </citation>
    <scope>NUCLEOTIDE SEQUENCE</scope>
    <source>
        <strain evidence="2">JCM 4714</strain>
    </source>
</reference>
<evidence type="ECO:0000313" key="2">
    <source>
        <dbReference type="EMBL" id="GHE04121.1"/>
    </source>
</evidence>
<sequence>MSRGILRPSRAQVAALLAVPVLGLGPLAPVAFADAPPPGPRVDSSDVIGRVCQEVNSDPEDRQDVSCERDIAPRLSRLIGPGSGLTCRNSTPTTIVCRKD</sequence>
<proteinExistence type="predicted"/>
<dbReference type="Proteomes" id="UP000655443">
    <property type="component" value="Unassembled WGS sequence"/>
</dbReference>